<evidence type="ECO:0000256" key="1">
    <source>
        <dbReference type="SAM" id="SignalP"/>
    </source>
</evidence>
<accession>A0A9W6J3J6</accession>
<comment type="caution">
    <text evidence="2">The sequence shown here is derived from an EMBL/GenBank/DDBJ whole genome shotgun (WGS) entry which is preliminary data.</text>
</comment>
<evidence type="ECO:0008006" key="4">
    <source>
        <dbReference type="Google" id="ProtNLM"/>
    </source>
</evidence>
<feature type="signal peptide" evidence="1">
    <location>
        <begin position="1"/>
        <end position="33"/>
    </location>
</feature>
<keyword evidence="1" id="KW-0732">Signal</keyword>
<name>A0A9W6J3J6_9HYPH</name>
<protein>
    <recommendedName>
        <fullName evidence="4">Entericidin A/B family lipoprotein</fullName>
    </recommendedName>
</protein>
<dbReference type="PROSITE" id="PS51257">
    <property type="entry name" value="PROKAR_LIPOPROTEIN"/>
    <property type="match status" value="1"/>
</dbReference>
<proteinExistence type="predicted"/>
<gene>
    <name evidence="2" type="ORF">GCM10008179_23570</name>
</gene>
<feature type="chain" id="PRO_5040886653" description="Entericidin A/B family lipoprotein" evidence="1">
    <location>
        <begin position="34"/>
        <end position="59"/>
    </location>
</feature>
<reference evidence="2" key="2">
    <citation type="submission" date="2023-01" db="EMBL/GenBank/DDBJ databases">
        <authorList>
            <person name="Sun Q."/>
            <person name="Evtushenko L."/>
        </authorList>
    </citation>
    <scope>NUCLEOTIDE SEQUENCE</scope>
    <source>
        <strain evidence="2">VKM B-2347</strain>
    </source>
</reference>
<dbReference type="EMBL" id="BSFI01000008">
    <property type="protein sequence ID" value="GLK68719.1"/>
    <property type="molecule type" value="Genomic_DNA"/>
</dbReference>
<sequence length="59" mass="6129">MCAPSERAVLRGPAMIRLLAAIALIASTLSVSACTNTVRGVGRDVQNNGQATKKAVRGY</sequence>
<evidence type="ECO:0000313" key="2">
    <source>
        <dbReference type="EMBL" id="GLK68719.1"/>
    </source>
</evidence>
<keyword evidence="3" id="KW-1185">Reference proteome</keyword>
<evidence type="ECO:0000313" key="3">
    <source>
        <dbReference type="Proteomes" id="UP001143372"/>
    </source>
</evidence>
<dbReference type="Proteomes" id="UP001143372">
    <property type="component" value="Unassembled WGS sequence"/>
</dbReference>
<dbReference type="AlphaFoldDB" id="A0A9W6J3J6"/>
<organism evidence="2 3">
    <name type="scientific">Hansschlegelia plantiphila</name>
    <dbReference type="NCBI Taxonomy" id="374655"/>
    <lineage>
        <taxon>Bacteria</taxon>
        <taxon>Pseudomonadati</taxon>
        <taxon>Pseudomonadota</taxon>
        <taxon>Alphaproteobacteria</taxon>
        <taxon>Hyphomicrobiales</taxon>
        <taxon>Methylopilaceae</taxon>
        <taxon>Hansschlegelia</taxon>
    </lineage>
</organism>
<reference evidence="2" key="1">
    <citation type="journal article" date="2014" name="Int. J. Syst. Evol. Microbiol.">
        <title>Complete genome sequence of Corynebacterium casei LMG S-19264T (=DSM 44701T), isolated from a smear-ripened cheese.</title>
        <authorList>
            <consortium name="US DOE Joint Genome Institute (JGI-PGF)"/>
            <person name="Walter F."/>
            <person name="Albersmeier A."/>
            <person name="Kalinowski J."/>
            <person name="Ruckert C."/>
        </authorList>
    </citation>
    <scope>NUCLEOTIDE SEQUENCE</scope>
    <source>
        <strain evidence="2">VKM B-2347</strain>
    </source>
</reference>